<sequence>MDLIISNKPEKTIYKAPIVYALAISIETTIANSSSTASIGNANLTYQPDVIDWTDQAPPNTTYNDL</sequence>
<gene>
    <name evidence="1" type="ORF">IPZ78_05260</name>
</gene>
<evidence type="ECO:0000313" key="1">
    <source>
        <dbReference type="EMBL" id="MCA5004561.1"/>
    </source>
</evidence>
<dbReference type="EMBL" id="JADEYP010000006">
    <property type="protein sequence ID" value="MCA5004561.1"/>
    <property type="molecule type" value="Genomic_DNA"/>
</dbReference>
<keyword evidence="2" id="KW-1185">Reference proteome</keyword>
<accession>A0ABS7Z329</accession>
<comment type="caution">
    <text evidence="1">The sequence shown here is derived from an EMBL/GenBank/DDBJ whole genome shotgun (WGS) entry which is preliminary data.</text>
</comment>
<reference evidence="1" key="1">
    <citation type="submission" date="2020-10" db="EMBL/GenBank/DDBJ databases">
        <authorList>
            <person name="Lu T."/>
            <person name="Wang Q."/>
            <person name="Han X."/>
        </authorList>
    </citation>
    <scope>NUCLEOTIDE SEQUENCE</scope>
    <source>
        <strain evidence="1">WQ 366</strain>
    </source>
</reference>
<dbReference type="RefSeq" id="WP_225551947.1">
    <property type="nucleotide sequence ID" value="NZ_JADEYP010000006.1"/>
</dbReference>
<protein>
    <submittedName>
        <fullName evidence="1">Uncharacterized protein</fullName>
    </submittedName>
</protein>
<organism evidence="1 2">
    <name type="scientific">Sphingobacterium bovistauri</name>
    <dbReference type="NCBI Taxonomy" id="2781959"/>
    <lineage>
        <taxon>Bacteria</taxon>
        <taxon>Pseudomonadati</taxon>
        <taxon>Bacteroidota</taxon>
        <taxon>Sphingobacteriia</taxon>
        <taxon>Sphingobacteriales</taxon>
        <taxon>Sphingobacteriaceae</taxon>
        <taxon>Sphingobacterium</taxon>
    </lineage>
</organism>
<proteinExistence type="predicted"/>
<dbReference type="Proteomes" id="UP001165302">
    <property type="component" value="Unassembled WGS sequence"/>
</dbReference>
<name>A0ABS7Z329_9SPHI</name>
<evidence type="ECO:0000313" key="2">
    <source>
        <dbReference type="Proteomes" id="UP001165302"/>
    </source>
</evidence>